<evidence type="ECO:0000259" key="1">
    <source>
        <dbReference type="Pfam" id="PF09350"/>
    </source>
</evidence>
<keyword evidence="3" id="KW-1185">Reference proteome</keyword>
<proteinExistence type="predicted"/>
<dbReference type="RefSeq" id="WP_222158721.1">
    <property type="nucleotide sequence ID" value="NZ_CP081864.1"/>
</dbReference>
<protein>
    <submittedName>
        <fullName evidence="2">DUF1992 domain-containing protein</fullName>
    </submittedName>
</protein>
<dbReference type="PANTHER" id="PTHR39158:SF1">
    <property type="entry name" value="DNAJ HOMOLOG SUBFAMILY C MEMBER 28"/>
    <property type="match status" value="1"/>
</dbReference>
<dbReference type="EMBL" id="CP081864">
    <property type="protein sequence ID" value="QZN95630.1"/>
    <property type="molecule type" value="Genomic_DNA"/>
</dbReference>
<dbReference type="NCBIfam" id="NF007572">
    <property type="entry name" value="PRK10203.1"/>
    <property type="match status" value="1"/>
</dbReference>
<reference evidence="2 3" key="1">
    <citation type="submission" date="2021-08" db="EMBL/GenBank/DDBJ databases">
        <title>Culture and genomic analysis of Symbiopectobacterium purcellii sp. nov. gen. nov., isolated from the leafhopper Empoasca decipiens.</title>
        <authorList>
            <person name="Nadal-Jimenez P."/>
            <person name="Siozios S."/>
            <person name="Halliday N."/>
            <person name="Camara M."/>
            <person name="Hurst G.D.D."/>
        </authorList>
    </citation>
    <scope>NUCLEOTIDE SEQUENCE [LARGE SCALE GENOMIC DNA]</scope>
    <source>
        <strain evidence="2 3">SyEd1</strain>
    </source>
</reference>
<dbReference type="PANTHER" id="PTHR39158">
    <property type="entry name" value="OS08G0560600 PROTEIN"/>
    <property type="match status" value="1"/>
</dbReference>
<evidence type="ECO:0000313" key="2">
    <source>
        <dbReference type="EMBL" id="QZN95630.1"/>
    </source>
</evidence>
<organism evidence="2 3">
    <name type="scientific">Symbiopectobacterium purcellii</name>
    <dbReference type="NCBI Taxonomy" id="2871826"/>
    <lineage>
        <taxon>Bacteria</taxon>
        <taxon>Pseudomonadati</taxon>
        <taxon>Pseudomonadota</taxon>
        <taxon>Gammaproteobacteria</taxon>
        <taxon>Enterobacterales</taxon>
        <taxon>Enterobacteriaceae</taxon>
    </lineage>
</organism>
<evidence type="ECO:0000313" key="3">
    <source>
        <dbReference type="Proteomes" id="UP000825886"/>
    </source>
</evidence>
<gene>
    <name evidence="2" type="ORF">K6K13_21185</name>
</gene>
<dbReference type="InterPro" id="IPR018961">
    <property type="entry name" value="DnaJ_homolog_subfam-C_membr-28"/>
</dbReference>
<dbReference type="Proteomes" id="UP000825886">
    <property type="component" value="Chromosome"/>
</dbReference>
<accession>A0ABX9ARL2</accession>
<feature type="domain" description="DnaJ homologue subfamily C member 28 conserved" evidence="1">
    <location>
        <begin position="7"/>
        <end position="74"/>
    </location>
</feature>
<dbReference type="InterPro" id="IPR052573">
    <property type="entry name" value="DnaJ_C_subfamily_28"/>
</dbReference>
<sequence>MELLDAMCERHIQTAQRAGEFDNLPGAGKPLQLDDDSAVPEALRTGYRLLKNAGYLPPELALRKDALTLRDLLANTIPESEAHENLRRRLRMLELNLQQKGMSIDFLHGEYADRLHSAFSGERIAPEK</sequence>
<name>A0ABX9ARL2_9ENTR</name>
<dbReference type="Pfam" id="PF09350">
    <property type="entry name" value="DJC28_CD"/>
    <property type="match status" value="1"/>
</dbReference>